<organism evidence="1 2">
    <name type="scientific">Dryococelus australis</name>
    <dbReference type="NCBI Taxonomy" id="614101"/>
    <lineage>
        <taxon>Eukaryota</taxon>
        <taxon>Metazoa</taxon>
        <taxon>Ecdysozoa</taxon>
        <taxon>Arthropoda</taxon>
        <taxon>Hexapoda</taxon>
        <taxon>Insecta</taxon>
        <taxon>Pterygota</taxon>
        <taxon>Neoptera</taxon>
        <taxon>Polyneoptera</taxon>
        <taxon>Phasmatodea</taxon>
        <taxon>Verophasmatodea</taxon>
        <taxon>Anareolatae</taxon>
        <taxon>Phasmatidae</taxon>
        <taxon>Eurycanthinae</taxon>
        <taxon>Dryococelus</taxon>
    </lineage>
</organism>
<protein>
    <submittedName>
        <fullName evidence="1">Uncharacterized protein</fullName>
    </submittedName>
</protein>
<name>A0ABQ9I0C3_9NEOP</name>
<proteinExistence type="predicted"/>
<sequence>MWKTGDLGENPPATGIVRHDSLSKGIHNKFNIIKPEKDTMSEYIRRVTFLRRFIETNKLVSFSHFWSANCSIAVSK</sequence>
<dbReference type="Proteomes" id="UP001159363">
    <property type="component" value="Chromosome 3"/>
</dbReference>
<gene>
    <name evidence="1" type="ORF">PR048_009605</name>
</gene>
<dbReference type="EMBL" id="JARBHB010000003">
    <property type="protein sequence ID" value="KAJ8890098.1"/>
    <property type="molecule type" value="Genomic_DNA"/>
</dbReference>
<keyword evidence="2" id="KW-1185">Reference proteome</keyword>
<evidence type="ECO:0000313" key="1">
    <source>
        <dbReference type="EMBL" id="KAJ8890098.1"/>
    </source>
</evidence>
<reference evidence="1 2" key="1">
    <citation type="submission" date="2023-02" db="EMBL/GenBank/DDBJ databases">
        <title>LHISI_Scaffold_Assembly.</title>
        <authorList>
            <person name="Stuart O.P."/>
            <person name="Cleave R."/>
            <person name="Magrath M.J.L."/>
            <person name="Mikheyev A.S."/>
        </authorList>
    </citation>
    <scope>NUCLEOTIDE SEQUENCE [LARGE SCALE GENOMIC DNA]</scope>
    <source>
        <strain evidence="1">Daus_M_001</strain>
        <tissue evidence="1">Leg muscle</tissue>
    </source>
</reference>
<accession>A0ABQ9I0C3</accession>
<evidence type="ECO:0000313" key="2">
    <source>
        <dbReference type="Proteomes" id="UP001159363"/>
    </source>
</evidence>
<comment type="caution">
    <text evidence="1">The sequence shown here is derived from an EMBL/GenBank/DDBJ whole genome shotgun (WGS) entry which is preliminary data.</text>
</comment>